<organism evidence="2 3">
    <name type="scientific">Hylemonella gracilis str. Niagara R</name>
    <dbReference type="NCBI Taxonomy" id="1458275"/>
    <lineage>
        <taxon>Bacteria</taxon>
        <taxon>Pseudomonadati</taxon>
        <taxon>Pseudomonadota</taxon>
        <taxon>Betaproteobacteria</taxon>
        <taxon>Burkholderiales</taxon>
        <taxon>Comamonadaceae</taxon>
        <taxon>Hylemonella</taxon>
    </lineage>
</organism>
<comment type="caution">
    <text evidence="2">The sequence shown here is derived from an EMBL/GenBank/DDBJ whole genome shotgun (WGS) entry which is preliminary data.</text>
</comment>
<dbReference type="InterPro" id="IPR021604">
    <property type="entry name" value="CopK"/>
</dbReference>
<evidence type="ECO:0008006" key="4">
    <source>
        <dbReference type="Google" id="ProtNLM"/>
    </source>
</evidence>
<dbReference type="AlphaFoldDB" id="A0A016XLT9"/>
<dbReference type="Pfam" id="PF11525">
    <property type="entry name" value="CopK"/>
    <property type="match status" value="1"/>
</dbReference>
<accession>A0A016XLT9</accession>
<proteinExistence type="predicted"/>
<feature type="signal peptide" evidence="1">
    <location>
        <begin position="1"/>
        <end position="23"/>
    </location>
</feature>
<dbReference type="Proteomes" id="UP000023268">
    <property type="component" value="Unassembled WGS sequence"/>
</dbReference>
<dbReference type="InterPro" id="IPR038644">
    <property type="entry name" value="CopK_sf"/>
</dbReference>
<evidence type="ECO:0000313" key="2">
    <source>
        <dbReference type="EMBL" id="EYC52173.1"/>
    </source>
</evidence>
<dbReference type="RefSeq" id="WP_035609291.1">
    <property type="nucleotide sequence ID" value="NZ_JEMG01000001.1"/>
</dbReference>
<dbReference type="GO" id="GO:0046872">
    <property type="term" value="F:metal ion binding"/>
    <property type="evidence" value="ECO:0007669"/>
    <property type="project" value="InterPro"/>
</dbReference>
<dbReference type="EMBL" id="JEMG01000001">
    <property type="protein sequence ID" value="EYC52173.1"/>
    <property type="molecule type" value="Genomic_DNA"/>
</dbReference>
<keyword evidence="1" id="KW-0732">Signal</keyword>
<dbReference type="Gene3D" id="2.40.10.300">
    <property type="entry name" value="Copper resistance protein K"/>
    <property type="match status" value="1"/>
</dbReference>
<reference evidence="2 3" key="1">
    <citation type="submission" date="2014-02" db="EMBL/GenBank/DDBJ databases">
        <title>Draft Genome of Hylemonella gracilis isolated from the Niagara River.</title>
        <authorList>
            <person name="Pawlowski D.R."/>
            <person name="Koudelka G.B."/>
        </authorList>
    </citation>
    <scope>NUCLEOTIDE SEQUENCE [LARGE SCALE GENOMIC DNA]</scope>
    <source>
        <strain evidence="2 3">Niagara R</strain>
    </source>
</reference>
<gene>
    <name evidence="2" type="ORF">AZ34_14685</name>
</gene>
<feature type="chain" id="PRO_5001495456" description="Copper resistance protein CopK" evidence="1">
    <location>
        <begin position="24"/>
        <end position="98"/>
    </location>
</feature>
<dbReference type="STRING" id="1458275.AZ34_14685"/>
<protein>
    <recommendedName>
        <fullName evidence="4">Copper resistance protein CopK</fullName>
    </recommendedName>
</protein>
<dbReference type="eggNOG" id="ENOG5032SV0">
    <property type="taxonomic scope" value="Bacteria"/>
</dbReference>
<evidence type="ECO:0000256" key="1">
    <source>
        <dbReference type="SAM" id="SignalP"/>
    </source>
</evidence>
<dbReference type="OrthoDB" id="5297628at2"/>
<evidence type="ECO:0000313" key="3">
    <source>
        <dbReference type="Proteomes" id="UP000023268"/>
    </source>
</evidence>
<sequence>MKTTLTTFIAAGVLAVATLPAFAHDAASASADKLYRLKDGGTLYVFKDGKMALEDAYGRAAFLKKGQVLETTDGQKITATSNEVARLNSLILLGHEGS</sequence>
<name>A0A016XLT9_9BURK</name>